<dbReference type="Pfam" id="PF02311">
    <property type="entry name" value="AraC_binding"/>
    <property type="match status" value="1"/>
</dbReference>
<proteinExistence type="predicted"/>
<gene>
    <name evidence="6" type="ORF">ANI02nite_26840</name>
</gene>
<dbReference type="STRING" id="1120919.GCA_000429165_02794"/>
<dbReference type="InterPro" id="IPR003313">
    <property type="entry name" value="AraC-bd"/>
</dbReference>
<dbReference type="InterPro" id="IPR018062">
    <property type="entry name" value="HTH_AraC-typ_CS"/>
</dbReference>
<dbReference type="InterPro" id="IPR037923">
    <property type="entry name" value="HTH-like"/>
</dbReference>
<name>A0A511XCY5_9PROT</name>
<dbReference type="InterPro" id="IPR014710">
    <property type="entry name" value="RmlC-like_jellyroll"/>
</dbReference>
<organism evidence="6 7">
    <name type="scientific">Acetobacter nitrogenifigens DSM 23921 = NBRC 105050</name>
    <dbReference type="NCBI Taxonomy" id="1120919"/>
    <lineage>
        <taxon>Bacteria</taxon>
        <taxon>Pseudomonadati</taxon>
        <taxon>Pseudomonadota</taxon>
        <taxon>Alphaproteobacteria</taxon>
        <taxon>Acetobacterales</taxon>
        <taxon>Acetobacteraceae</taxon>
        <taxon>Acetobacter</taxon>
    </lineage>
</organism>
<keyword evidence="4" id="KW-0804">Transcription</keyword>
<dbReference type="InterPro" id="IPR018060">
    <property type="entry name" value="HTH_AraC"/>
</dbReference>
<evidence type="ECO:0000256" key="2">
    <source>
        <dbReference type="ARBA" id="ARBA00023125"/>
    </source>
</evidence>
<keyword evidence="2" id="KW-0238">DNA-binding</keyword>
<sequence length="271" mass="30288">MKTLTARETLSVLIENRLDGPGTPGFAFRNPSTPVFYDWHEHPCHQITYARRGATQIEAREGRYLLPAAHAIWIPAGTRHRTMIRDLEGVSVYFDPAQFPPDRAEHIQTFPVTALLQEMLFHTLRWSVDSAEHDSVAISFFNTLGLLCLEQMREKAERRFTLPRAAHPSLARAMDAALACPAETDLAQAVGRAGMSERSFRRHFRAETKMTWQDWITQVRLFHAAVLLAEGARVTDVAAEAGYASLSAFAKAFTHLLGVSPASFRKTQTGG</sequence>
<evidence type="ECO:0000256" key="3">
    <source>
        <dbReference type="ARBA" id="ARBA00023159"/>
    </source>
</evidence>
<keyword evidence="1" id="KW-0805">Transcription regulation</keyword>
<feature type="domain" description="HTH araC/xylS-type" evidence="5">
    <location>
        <begin position="168"/>
        <end position="267"/>
    </location>
</feature>
<evidence type="ECO:0000256" key="4">
    <source>
        <dbReference type="ARBA" id="ARBA00023163"/>
    </source>
</evidence>
<evidence type="ECO:0000259" key="5">
    <source>
        <dbReference type="PROSITE" id="PS01124"/>
    </source>
</evidence>
<dbReference type="PANTHER" id="PTHR11019">
    <property type="entry name" value="HTH-TYPE TRANSCRIPTIONAL REGULATOR NIMR"/>
    <property type="match status" value="1"/>
</dbReference>
<keyword evidence="7" id="KW-1185">Reference proteome</keyword>
<dbReference type="Proteomes" id="UP000321635">
    <property type="component" value="Unassembled WGS sequence"/>
</dbReference>
<dbReference type="SMART" id="SM00342">
    <property type="entry name" value="HTH_ARAC"/>
    <property type="match status" value="1"/>
</dbReference>
<dbReference type="Gene3D" id="2.60.120.10">
    <property type="entry name" value="Jelly Rolls"/>
    <property type="match status" value="1"/>
</dbReference>
<dbReference type="EMBL" id="BJYF01000021">
    <property type="protein sequence ID" value="GEN60800.1"/>
    <property type="molecule type" value="Genomic_DNA"/>
</dbReference>
<evidence type="ECO:0000313" key="6">
    <source>
        <dbReference type="EMBL" id="GEN60800.1"/>
    </source>
</evidence>
<evidence type="ECO:0000256" key="1">
    <source>
        <dbReference type="ARBA" id="ARBA00023015"/>
    </source>
</evidence>
<dbReference type="InterPro" id="IPR009057">
    <property type="entry name" value="Homeodomain-like_sf"/>
</dbReference>
<dbReference type="CDD" id="cd06124">
    <property type="entry name" value="cupin_NimR-like_N"/>
    <property type="match status" value="1"/>
</dbReference>
<comment type="caution">
    <text evidence="6">The sequence shown here is derived from an EMBL/GenBank/DDBJ whole genome shotgun (WGS) entry which is preliminary data.</text>
</comment>
<accession>A0A511XCY5</accession>
<dbReference type="Gene3D" id="1.10.10.60">
    <property type="entry name" value="Homeodomain-like"/>
    <property type="match status" value="1"/>
</dbReference>
<dbReference type="GO" id="GO:0003700">
    <property type="term" value="F:DNA-binding transcription factor activity"/>
    <property type="evidence" value="ECO:0007669"/>
    <property type="project" value="InterPro"/>
</dbReference>
<dbReference type="Pfam" id="PF12833">
    <property type="entry name" value="HTH_18"/>
    <property type="match status" value="1"/>
</dbReference>
<dbReference type="AlphaFoldDB" id="A0A511XCY5"/>
<dbReference type="PANTHER" id="PTHR11019:SF159">
    <property type="entry name" value="TRANSCRIPTIONAL REGULATOR-RELATED"/>
    <property type="match status" value="1"/>
</dbReference>
<reference evidence="6 7" key="1">
    <citation type="submission" date="2019-07" db="EMBL/GenBank/DDBJ databases">
        <title>Whole genome shotgun sequence of Acetobacter nitrogenifigens NBRC 105050.</title>
        <authorList>
            <person name="Hosoyama A."/>
            <person name="Uohara A."/>
            <person name="Ohji S."/>
            <person name="Ichikawa N."/>
        </authorList>
    </citation>
    <scope>NUCLEOTIDE SEQUENCE [LARGE SCALE GENOMIC DNA]</scope>
    <source>
        <strain evidence="6 7">NBRC 105050</strain>
    </source>
</reference>
<dbReference type="RefSeq" id="WP_026398404.1">
    <property type="nucleotide sequence ID" value="NZ_AUBI01000012.1"/>
</dbReference>
<dbReference type="SUPFAM" id="SSF46689">
    <property type="entry name" value="Homeodomain-like"/>
    <property type="match status" value="2"/>
</dbReference>
<dbReference type="InterPro" id="IPR020449">
    <property type="entry name" value="Tscrpt_reg_AraC-type_HTH"/>
</dbReference>
<dbReference type="PRINTS" id="PR00032">
    <property type="entry name" value="HTHARAC"/>
</dbReference>
<evidence type="ECO:0000313" key="7">
    <source>
        <dbReference type="Proteomes" id="UP000321635"/>
    </source>
</evidence>
<dbReference type="PROSITE" id="PS00041">
    <property type="entry name" value="HTH_ARAC_FAMILY_1"/>
    <property type="match status" value="1"/>
</dbReference>
<keyword evidence="3" id="KW-0010">Activator</keyword>
<protein>
    <submittedName>
        <fullName evidence="6">AraC family transcriptional regulator</fullName>
    </submittedName>
</protein>
<dbReference type="GO" id="GO:0043565">
    <property type="term" value="F:sequence-specific DNA binding"/>
    <property type="evidence" value="ECO:0007669"/>
    <property type="project" value="InterPro"/>
</dbReference>
<dbReference type="PROSITE" id="PS01124">
    <property type="entry name" value="HTH_ARAC_FAMILY_2"/>
    <property type="match status" value="1"/>
</dbReference>
<dbReference type="OrthoDB" id="9804543at2"/>
<dbReference type="SUPFAM" id="SSF51215">
    <property type="entry name" value="Regulatory protein AraC"/>
    <property type="match status" value="1"/>
</dbReference>